<dbReference type="CDD" id="cd00315">
    <property type="entry name" value="Cyt_C5_DNA_methylase"/>
    <property type="match status" value="1"/>
</dbReference>
<dbReference type="InterPro" id="IPR031303">
    <property type="entry name" value="C5_meth_CS"/>
</dbReference>
<name>A0A8I0WTE7_9GAMM</name>
<evidence type="ECO:0000256" key="4">
    <source>
        <dbReference type="ARBA" id="ARBA00022691"/>
    </source>
</evidence>
<dbReference type="AlphaFoldDB" id="A0A8I0WTE7"/>
<dbReference type="PANTHER" id="PTHR46098">
    <property type="entry name" value="TRNA (CYTOSINE(38)-C(5))-METHYLTRANSFERASE"/>
    <property type="match status" value="1"/>
</dbReference>
<accession>A0A8I0WTE7</accession>
<dbReference type="Gene3D" id="3.90.120.10">
    <property type="entry name" value="DNA Methylase, subunit A, domain 2"/>
    <property type="match status" value="1"/>
</dbReference>
<dbReference type="InterPro" id="IPR001525">
    <property type="entry name" value="C5_MeTfrase"/>
</dbReference>
<comment type="similarity">
    <text evidence="7 8">Belongs to the class I-like SAM-binding methyltransferase superfamily. C5-methyltransferase family.</text>
</comment>
<dbReference type="InterPro" id="IPR050750">
    <property type="entry name" value="C5-MTase"/>
</dbReference>
<dbReference type="EMBL" id="JADSJR010000019">
    <property type="protein sequence ID" value="MBG2915370.1"/>
    <property type="molecule type" value="Genomic_DNA"/>
</dbReference>
<dbReference type="GO" id="GO:0009307">
    <property type="term" value="P:DNA restriction-modification system"/>
    <property type="evidence" value="ECO:0007669"/>
    <property type="project" value="UniProtKB-KW"/>
</dbReference>
<dbReference type="PROSITE" id="PS51679">
    <property type="entry name" value="SAM_MT_C5"/>
    <property type="match status" value="1"/>
</dbReference>
<dbReference type="Pfam" id="PF00145">
    <property type="entry name" value="DNA_methylase"/>
    <property type="match status" value="1"/>
</dbReference>
<dbReference type="SUPFAM" id="SSF53335">
    <property type="entry name" value="S-adenosyl-L-methionine-dependent methyltransferases"/>
    <property type="match status" value="1"/>
</dbReference>
<evidence type="ECO:0000256" key="3">
    <source>
        <dbReference type="ARBA" id="ARBA00022679"/>
    </source>
</evidence>
<evidence type="ECO:0000256" key="5">
    <source>
        <dbReference type="ARBA" id="ARBA00022747"/>
    </source>
</evidence>
<keyword evidence="3 7" id="KW-0808">Transferase</keyword>
<evidence type="ECO:0000256" key="6">
    <source>
        <dbReference type="ARBA" id="ARBA00047422"/>
    </source>
</evidence>
<dbReference type="PRINTS" id="PR00105">
    <property type="entry name" value="C5METTRFRASE"/>
</dbReference>
<reference evidence="9" key="1">
    <citation type="submission" date="2020-11" db="EMBL/GenBank/DDBJ databases">
        <title>Enhanced detection system for hospital associated transmission using whole genome sequencing surveillance.</title>
        <authorList>
            <person name="Harrison L.H."/>
            <person name="Van Tyne D."/>
            <person name="Marsh J.W."/>
            <person name="Griffith M.P."/>
            <person name="Snyder D.J."/>
            <person name="Cooper V.S."/>
            <person name="Mustapha M."/>
        </authorList>
    </citation>
    <scope>NUCLEOTIDE SEQUENCE</scope>
    <source>
        <strain evidence="9">PR00070</strain>
    </source>
</reference>
<evidence type="ECO:0000313" key="9">
    <source>
        <dbReference type="EMBL" id="MBG2915370.1"/>
    </source>
</evidence>
<keyword evidence="2 7" id="KW-0489">Methyltransferase</keyword>
<feature type="active site" evidence="7">
    <location>
        <position position="71"/>
    </location>
</feature>
<protein>
    <recommendedName>
        <fullName evidence="1">DNA (cytosine-5-)-methyltransferase</fullName>
        <ecNumber evidence="1">2.1.1.37</ecNumber>
    </recommendedName>
</protein>
<organism evidence="9 10">
    <name type="scientific">Proteus terrae subsp. cibarius</name>
    <dbReference type="NCBI Taxonomy" id="626774"/>
    <lineage>
        <taxon>Bacteria</taxon>
        <taxon>Pseudomonadati</taxon>
        <taxon>Pseudomonadota</taxon>
        <taxon>Gammaproteobacteria</taxon>
        <taxon>Enterobacterales</taxon>
        <taxon>Morganellaceae</taxon>
        <taxon>Proteus</taxon>
    </lineage>
</organism>
<dbReference type="EC" id="2.1.1.37" evidence="1"/>
<comment type="catalytic activity">
    <reaction evidence="6">
        <text>a 2'-deoxycytidine in DNA + S-adenosyl-L-methionine = a 5-methyl-2'-deoxycytidine in DNA + S-adenosyl-L-homocysteine + H(+)</text>
        <dbReference type="Rhea" id="RHEA:13681"/>
        <dbReference type="Rhea" id="RHEA-COMP:11369"/>
        <dbReference type="Rhea" id="RHEA-COMP:11370"/>
        <dbReference type="ChEBI" id="CHEBI:15378"/>
        <dbReference type="ChEBI" id="CHEBI:57856"/>
        <dbReference type="ChEBI" id="CHEBI:59789"/>
        <dbReference type="ChEBI" id="CHEBI:85452"/>
        <dbReference type="ChEBI" id="CHEBI:85454"/>
        <dbReference type="EC" id="2.1.1.37"/>
    </reaction>
</comment>
<keyword evidence="5" id="KW-0680">Restriction system</keyword>
<dbReference type="PANTHER" id="PTHR46098:SF1">
    <property type="entry name" value="TRNA (CYTOSINE(38)-C(5))-METHYLTRANSFERASE"/>
    <property type="match status" value="1"/>
</dbReference>
<dbReference type="RefSeq" id="WP_075672560.1">
    <property type="nucleotide sequence ID" value="NZ_JADSAH010000017.1"/>
</dbReference>
<dbReference type="GO" id="GO:0003886">
    <property type="term" value="F:DNA (cytosine-5-)-methyltransferase activity"/>
    <property type="evidence" value="ECO:0007669"/>
    <property type="project" value="UniProtKB-EC"/>
</dbReference>
<evidence type="ECO:0000313" key="10">
    <source>
        <dbReference type="Proteomes" id="UP000612266"/>
    </source>
</evidence>
<dbReference type="GO" id="GO:0032259">
    <property type="term" value="P:methylation"/>
    <property type="evidence" value="ECO:0007669"/>
    <property type="project" value="UniProtKB-KW"/>
</dbReference>
<dbReference type="InterPro" id="IPR029063">
    <property type="entry name" value="SAM-dependent_MTases_sf"/>
</dbReference>
<proteinExistence type="inferred from homology"/>
<evidence type="ECO:0000256" key="8">
    <source>
        <dbReference type="RuleBase" id="RU000416"/>
    </source>
</evidence>
<dbReference type="PROSITE" id="PS00095">
    <property type="entry name" value="C5_MTASE_2"/>
    <property type="match status" value="1"/>
</dbReference>
<evidence type="ECO:0000256" key="1">
    <source>
        <dbReference type="ARBA" id="ARBA00011975"/>
    </source>
</evidence>
<sequence length="317" mass="36283">MKCASFFAGVGGIDIGFEKAGFDTVYANELDKFAVMTLKENFDFIIDHRDIRDVKTDEIPDFDIMLGGFPCQAFSVAGYRQGFDDEKGRGNLFFELERIFAEKQPPVIFLENVKNLVSHDKGNTFKVILDSLHKHGYHVSHQVLNASEYGNIPQNRERIYIVCFKDEQAHKRFVFPEKTPLTKRISDLLEDESTIEPRYFYTAKTPFFDQLVEDVVDAETLYQWRRKYVRANKNNLCPTLTANMGTGGHNVPLLNVQKKSNTIRKLTPRECFNFQGYPADYKLPKDMSNANLYKQAGNSVVVPVIERIAQQIKVALG</sequence>
<dbReference type="Gene3D" id="3.40.50.150">
    <property type="entry name" value="Vaccinia Virus protein VP39"/>
    <property type="match status" value="1"/>
</dbReference>
<evidence type="ECO:0000256" key="2">
    <source>
        <dbReference type="ARBA" id="ARBA00022603"/>
    </source>
</evidence>
<keyword evidence="4 7" id="KW-0949">S-adenosyl-L-methionine</keyword>
<dbReference type="Proteomes" id="UP000612266">
    <property type="component" value="Unassembled WGS sequence"/>
</dbReference>
<evidence type="ECO:0000256" key="7">
    <source>
        <dbReference type="PROSITE-ProRule" id="PRU01016"/>
    </source>
</evidence>
<comment type="caution">
    <text evidence="9">The sequence shown here is derived from an EMBL/GenBank/DDBJ whole genome shotgun (WGS) entry which is preliminary data.</text>
</comment>
<dbReference type="NCBIfam" id="TIGR00675">
    <property type="entry name" value="dcm"/>
    <property type="match status" value="1"/>
</dbReference>
<gene>
    <name evidence="9" type="ORF">I4901_13450</name>
</gene>